<dbReference type="FunFam" id="1.10.10.10:FF:000004">
    <property type="entry name" value="RNA polymerase sigma factor SigA"/>
    <property type="match status" value="1"/>
</dbReference>
<evidence type="ECO:0000259" key="7">
    <source>
        <dbReference type="PROSITE" id="PS00715"/>
    </source>
</evidence>
<dbReference type="Gene3D" id="1.10.10.10">
    <property type="entry name" value="Winged helix-like DNA-binding domain superfamily/Winged helix DNA-binding domain"/>
    <property type="match status" value="2"/>
</dbReference>
<keyword evidence="1 6" id="KW-0963">Cytoplasm</keyword>
<dbReference type="PROSITE" id="PS00715">
    <property type="entry name" value="SIGMA70_1"/>
    <property type="match status" value="1"/>
</dbReference>
<dbReference type="GO" id="GO:0005737">
    <property type="term" value="C:cytoplasm"/>
    <property type="evidence" value="ECO:0007669"/>
    <property type="project" value="UniProtKB-SubCell"/>
</dbReference>
<evidence type="ECO:0000256" key="2">
    <source>
        <dbReference type="ARBA" id="ARBA00023015"/>
    </source>
</evidence>
<evidence type="ECO:0000313" key="10">
    <source>
        <dbReference type="Proteomes" id="UP000000447"/>
    </source>
</evidence>
<dbReference type="SUPFAM" id="SSF88946">
    <property type="entry name" value="Sigma2 domain of RNA polymerase sigma factors"/>
    <property type="match status" value="1"/>
</dbReference>
<organism evidence="9 10">
    <name type="scientific">Thermomicrobium roseum (strain ATCC 27502 / DSM 5159 / P-2)</name>
    <dbReference type="NCBI Taxonomy" id="309801"/>
    <lineage>
        <taxon>Bacteria</taxon>
        <taxon>Pseudomonadati</taxon>
        <taxon>Thermomicrobiota</taxon>
        <taxon>Thermomicrobia</taxon>
        <taxon>Thermomicrobiales</taxon>
        <taxon>Thermomicrobiaceae</taxon>
        <taxon>Thermomicrobium</taxon>
    </lineage>
</organism>
<dbReference type="Gene3D" id="1.10.601.10">
    <property type="entry name" value="RNA Polymerase Primary Sigma Factor"/>
    <property type="match status" value="2"/>
</dbReference>
<feature type="short sequence motif" description="Interaction with polymerase core subunit RpoC" evidence="6">
    <location>
        <begin position="300"/>
        <end position="303"/>
    </location>
</feature>
<dbReference type="GO" id="GO:0006352">
    <property type="term" value="P:DNA-templated transcription initiation"/>
    <property type="evidence" value="ECO:0007669"/>
    <property type="project" value="UniProtKB-UniRule"/>
</dbReference>
<dbReference type="InterPro" id="IPR007627">
    <property type="entry name" value="RNA_pol_sigma70_r2"/>
</dbReference>
<reference evidence="9 10" key="1">
    <citation type="journal article" date="2009" name="PLoS ONE">
        <title>Complete genome sequence of the aerobic CO-oxidizing thermophile Thermomicrobium roseum.</title>
        <authorList>
            <person name="Wu D."/>
            <person name="Raymond J."/>
            <person name="Wu M."/>
            <person name="Chatterji S."/>
            <person name="Ren Q."/>
            <person name="Graham J.E."/>
            <person name="Bryant D.A."/>
            <person name="Robb F."/>
            <person name="Colman A."/>
            <person name="Tallon L.J."/>
            <person name="Badger J.H."/>
            <person name="Madupu R."/>
            <person name="Ward N.L."/>
            <person name="Eisen J.A."/>
        </authorList>
    </citation>
    <scope>NUCLEOTIDE SEQUENCE [LARGE SCALE GENOMIC DNA]</scope>
    <source>
        <strain evidence="10">ATCC 27502 / DSM 5159 / P-2</strain>
    </source>
</reference>
<dbReference type="NCBIfam" id="TIGR02393">
    <property type="entry name" value="RpoD_Cterm"/>
    <property type="match status" value="1"/>
</dbReference>
<dbReference type="KEGG" id="tro:trd_1713"/>
<feature type="DNA-binding region" description="H-T-H motif" evidence="6">
    <location>
        <begin position="470"/>
        <end position="489"/>
    </location>
</feature>
<dbReference type="Proteomes" id="UP000000447">
    <property type="component" value="Chromosome"/>
</dbReference>
<keyword evidence="2 6" id="KW-0805">Transcription regulation</keyword>
<dbReference type="SUPFAM" id="SSF88659">
    <property type="entry name" value="Sigma3 and sigma4 domains of RNA polymerase sigma factors"/>
    <property type="match status" value="2"/>
</dbReference>
<evidence type="ECO:0000256" key="5">
    <source>
        <dbReference type="ARBA" id="ARBA00023163"/>
    </source>
</evidence>
<dbReference type="InterPro" id="IPR036388">
    <property type="entry name" value="WH-like_DNA-bd_sf"/>
</dbReference>
<keyword evidence="10" id="KW-1185">Reference proteome</keyword>
<evidence type="ECO:0000256" key="4">
    <source>
        <dbReference type="ARBA" id="ARBA00023125"/>
    </source>
</evidence>
<dbReference type="HOGENOM" id="CLU_014793_3_3_0"/>
<dbReference type="InterPro" id="IPR050239">
    <property type="entry name" value="Sigma-70_RNA_pol_init_factors"/>
</dbReference>
<evidence type="ECO:0000256" key="1">
    <source>
        <dbReference type="ARBA" id="ARBA00022490"/>
    </source>
</evidence>
<comment type="similarity">
    <text evidence="6">Belongs to the sigma-70 factor family. RpoD/SigA subfamily.</text>
</comment>
<dbReference type="GO" id="GO:0016987">
    <property type="term" value="F:sigma factor activity"/>
    <property type="evidence" value="ECO:0007669"/>
    <property type="project" value="UniProtKB-UniRule"/>
</dbReference>
<comment type="subunit">
    <text evidence="6">Interacts transiently with the RNA polymerase catalytic core.</text>
</comment>
<dbReference type="InterPro" id="IPR028630">
    <property type="entry name" value="Sigma70_RpoD"/>
</dbReference>
<dbReference type="GO" id="GO:0003677">
    <property type="term" value="F:DNA binding"/>
    <property type="evidence" value="ECO:0007669"/>
    <property type="project" value="UniProtKB-UniRule"/>
</dbReference>
<evidence type="ECO:0000256" key="6">
    <source>
        <dbReference type="HAMAP-Rule" id="MF_00963"/>
    </source>
</evidence>
<evidence type="ECO:0000256" key="3">
    <source>
        <dbReference type="ARBA" id="ARBA00023082"/>
    </source>
</evidence>
<dbReference type="InterPro" id="IPR014284">
    <property type="entry name" value="RNA_pol_sigma-70_dom"/>
</dbReference>
<dbReference type="InterPro" id="IPR013324">
    <property type="entry name" value="RNA_pol_sigma_r3/r4-like"/>
</dbReference>
<evidence type="ECO:0000259" key="8">
    <source>
        <dbReference type="PROSITE" id="PS00716"/>
    </source>
</evidence>
<dbReference type="EMBL" id="CP001275">
    <property type="protein sequence ID" value="ACM05747.1"/>
    <property type="molecule type" value="Genomic_DNA"/>
</dbReference>
<dbReference type="NCBIfam" id="TIGR02937">
    <property type="entry name" value="sigma70-ECF"/>
    <property type="match status" value="1"/>
</dbReference>
<dbReference type="InterPro" id="IPR009042">
    <property type="entry name" value="RNA_pol_sigma70_r1_2"/>
</dbReference>
<proteinExistence type="inferred from homology"/>
<dbReference type="PANTHER" id="PTHR30603">
    <property type="entry name" value="RNA POLYMERASE SIGMA FACTOR RPO"/>
    <property type="match status" value="1"/>
</dbReference>
<dbReference type="CDD" id="cd06171">
    <property type="entry name" value="Sigma70_r4"/>
    <property type="match status" value="1"/>
</dbReference>
<dbReference type="AlphaFoldDB" id="B9L102"/>
<gene>
    <name evidence="6" type="primary">sigA</name>
    <name evidence="9" type="ordered locus">trd_1713</name>
</gene>
<protein>
    <recommendedName>
        <fullName evidence="6">RNA polymerase sigma factor SigA</fullName>
    </recommendedName>
</protein>
<dbReference type="HAMAP" id="MF_00963">
    <property type="entry name" value="Sigma70_RpoD_SigA"/>
    <property type="match status" value="1"/>
</dbReference>
<keyword evidence="5 6" id="KW-0804">Transcription</keyword>
<dbReference type="Pfam" id="PF04545">
    <property type="entry name" value="Sigma70_r4"/>
    <property type="match status" value="1"/>
</dbReference>
<comment type="function">
    <text evidence="6">Sigma factors are initiation factors that promote the attachment of RNA polymerase to specific initiation sites and are then released. This sigma factor is the primary sigma factor during exponential growth.</text>
</comment>
<dbReference type="InterPro" id="IPR007630">
    <property type="entry name" value="RNA_pol_sigma70_r4"/>
</dbReference>
<feature type="region of interest" description="Sigma-70 factor domain-2" evidence="6">
    <location>
        <begin position="276"/>
        <end position="346"/>
    </location>
</feature>
<dbReference type="InterPro" id="IPR007624">
    <property type="entry name" value="RNA_pol_sigma70_r3"/>
</dbReference>
<feature type="domain" description="RNA polymerase sigma-70" evidence="8">
    <location>
        <begin position="469"/>
        <end position="495"/>
    </location>
</feature>
<dbReference type="PANTHER" id="PTHR30603:SF60">
    <property type="entry name" value="RNA POLYMERASE SIGMA FACTOR RPOD"/>
    <property type="match status" value="1"/>
</dbReference>
<evidence type="ECO:0000313" key="9">
    <source>
        <dbReference type="EMBL" id="ACM05747.1"/>
    </source>
</evidence>
<dbReference type="Pfam" id="PF00140">
    <property type="entry name" value="Sigma70_r1_2"/>
    <property type="match status" value="1"/>
</dbReference>
<comment type="subcellular location">
    <subcellularLocation>
        <location evidence="6">Cytoplasm</location>
    </subcellularLocation>
</comment>
<keyword evidence="3 6" id="KW-0731">Sigma factor</keyword>
<name>B9L102_THERP</name>
<dbReference type="PRINTS" id="PR00046">
    <property type="entry name" value="SIGMA70FCT"/>
</dbReference>
<feature type="domain" description="RNA polymerase sigma-70" evidence="7">
    <location>
        <begin position="300"/>
        <end position="313"/>
    </location>
</feature>
<dbReference type="Pfam" id="PF04542">
    <property type="entry name" value="Sigma70_r2"/>
    <property type="match status" value="1"/>
</dbReference>
<keyword evidence="4 6" id="KW-0238">DNA-binding</keyword>
<dbReference type="STRING" id="309801.trd_1713"/>
<dbReference type="PROSITE" id="PS00716">
    <property type="entry name" value="SIGMA70_2"/>
    <property type="match status" value="1"/>
</dbReference>
<dbReference type="Pfam" id="PF04539">
    <property type="entry name" value="Sigma70_r3"/>
    <property type="match status" value="1"/>
</dbReference>
<sequence>MTKAERRGKPKRSREVVTRANGSVDLPVLAGADAILATARLHGRLTREQWLALIDTLGPDAAETALAELQAEGVPVAIEEALEPDGTSRSWEPEKEADPDLLVEDPVRLYLAEIGRVPLLTAEQEVELGRAVELAEYLDELRRCCGDDPLVLLLAAWERFVTGWPLVERLAQRLPGKRETRTAVLAAILPLRSLPPVLLRQFRGKDGRSVEELEDTLRCRRLEFALFPEPLQRWCDPLERRLPPIPPLNELGLDRTALIAHWQRLRRDGEAARRKLTEANLRLVVSIAKRYTGRGLTLLDLIQEGNLGLMRAVDKFQTHKGFKFSTYATWWIRQAITRALADHARTIRLPVHLVETLNRVSRVARQLTQELGREPTTSELAAAVNMPLDRLRELLQAAQDPVSLEAPVGQEEESTLGDFLEDERAVAPLDAAALSLLREQVQSLLATLTERERRVLAMRFGLEDGQTYTLEEVGRAFGVTRERVRQIEAKALRKLRHPQRARALRDFLE</sequence>
<dbReference type="eggNOG" id="COG0568">
    <property type="taxonomic scope" value="Bacteria"/>
</dbReference>
<feature type="region of interest" description="Sigma-70 factor domain-4" evidence="6">
    <location>
        <begin position="444"/>
        <end position="497"/>
    </location>
</feature>
<accession>B9L102</accession>
<dbReference type="InterPro" id="IPR013325">
    <property type="entry name" value="RNA_pol_sigma_r2"/>
</dbReference>
<dbReference type="InterPro" id="IPR000943">
    <property type="entry name" value="RNA_pol_sigma70"/>
</dbReference>
<feature type="region of interest" description="Sigma-70 factor domain-3" evidence="6">
    <location>
        <begin position="355"/>
        <end position="431"/>
    </location>
</feature>
<dbReference type="InterPro" id="IPR012760">
    <property type="entry name" value="RNA_pol_sigma_RpoD_C"/>
</dbReference>
<dbReference type="FunFam" id="1.10.601.10:FF:000001">
    <property type="entry name" value="RNA polymerase sigma factor SigA"/>
    <property type="match status" value="1"/>
</dbReference>